<gene>
    <name evidence="7" type="ORF">RhiirA4_405585</name>
</gene>
<dbReference type="GO" id="GO:0006487">
    <property type="term" value="P:protein N-linked glycosylation"/>
    <property type="evidence" value="ECO:0007669"/>
    <property type="project" value="UniProtKB-UniRule"/>
</dbReference>
<reference evidence="7 8" key="1">
    <citation type="submission" date="2015-10" db="EMBL/GenBank/DDBJ databases">
        <title>Genome analyses suggest a sexual origin of heterokaryosis in a supposedly ancient asexual fungus.</title>
        <authorList>
            <person name="Ropars J."/>
            <person name="Sedzielewska K."/>
            <person name="Noel J."/>
            <person name="Charron P."/>
            <person name="Farinelli L."/>
            <person name="Marton T."/>
            <person name="Kruger M."/>
            <person name="Pelin A."/>
            <person name="Brachmann A."/>
            <person name="Corradi N."/>
        </authorList>
    </citation>
    <scope>NUCLEOTIDE SEQUENCE [LARGE SCALE GENOMIC DNA]</scope>
    <source>
        <strain evidence="7 8">A4</strain>
    </source>
</reference>
<dbReference type="EMBL" id="LLXI01000756">
    <property type="protein sequence ID" value="PKY49545.1"/>
    <property type="molecule type" value="Genomic_DNA"/>
</dbReference>
<dbReference type="GO" id="GO:0008250">
    <property type="term" value="C:oligosaccharyltransferase complex"/>
    <property type="evidence" value="ECO:0007669"/>
    <property type="project" value="UniProtKB-UniRule"/>
</dbReference>
<evidence type="ECO:0000313" key="7">
    <source>
        <dbReference type="EMBL" id="PKY49545.1"/>
    </source>
</evidence>
<dbReference type="AlphaFoldDB" id="A0A2I1GSK0"/>
<evidence type="ECO:0000313" key="8">
    <source>
        <dbReference type="Proteomes" id="UP000234323"/>
    </source>
</evidence>
<keyword evidence="8" id="KW-1185">Reference proteome</keyword>
<keyword evidence="3 6" id="KW-0812">Transmembrane</keyword>
<protein>
    <recommendedName>
        <fullName evidence="6">Dolichyl-diphosphooligosaccharide-protein glycosyltransferase subunit OST5</fullName>
    </recommendedName>
</protein>
<comment type="caution">
    <text evidence="7">The sequence shown here is derived from an EMBL/GenBank/DDBJ whole genome shotgun (WGS) entry which is preliminary data.</text>
</comment>
<feature type="transmembrane region" description="Helical" evidence="6">
    <location>
        <begin position="55"/>
        <end position="77"/>
    </location>
</feature>
<dbReference type="Proteomes" id="UP000234323">
    <property type="component" value="Unassembled WGS sequence"/>
</dbReference>
<evidence type="ECO:0000256" key="6">
    <source>
        <dbReference type="RuleBase" id="RU367008"/>
    </source>
</evidence>
<evidence type="ECO:0000256" key="1">
    <source>
        <dbReference type="ARBA" id="ARBA00004141"/>
    </source>
</evidence>
<name>A0A2I1GSK0_9GLOM</name>
<proteinExistence type="inferred from homology"/>
<comment type="similarity">
    <text evidence="2 6">Belongs to the OST5 family.</text>
</comment>
<feature type="transmembrane region" description="Helical" evidence="6">
    <location>
        <begin position="20"/>
        <end position="43"/>
    </location>
</feature>
<comment type="function">
    <text evidence="6">Subunit of the oligosaccharyl transferase (OST) complex that catalyzes the initial transfer of a defined glycan (Glc(3)Man(9)GlcNAc(2) in eukaryotes) from the lipid carrier dolichol-pyrophosphate to an asparagine residue within an Asn-X-Ser/Thr consensus motif in nascent polypeptide chains, the first step in protein N-glycosylation. N-glycosylation occurs cotranslationally and the complex associates with the Sec61 complex at the channel-forming translocon complex that mediates protein translocation across the endoplasmic reticulum (ER). All subunits are required for a maximal enzyme activity.</text>
</comment>
<dbReference type="PANTHER" id="PTHR13636">
    <property type="entry name" value="TRANSMEMBRANE PROTEIN 258"/>
    <property type="match status" value="1"/>
</dbReference>
<organism evidence="7 8">
    <name type="scientific">Rhizophagus irregularis</name>
    <dbReference type="NCBI Taxonomy" id="588596"/>
    <lineage>
        <taxon>Eukaryota</taxon>
        <taxon>Fungi</taxon>
        <taxon>Fungi incertae sedis</taxon>
        <taxon>Mucoromycota</taxon>
        <taxon>Glomeromycotina</taxon>
        <taxon>Glomeromycetes</taxon>
        <taxon>Glomerales</taxon>
        <taxon>Glomeraceae</taxon>
        <taxon>Rhizophagus</taxon>
    </lineage>
</organism>
<comment type="subunit">
    <text evidence="6">Component of the oligosaccharyltransferase (OST) complex.</text>
</comment>
<sequence>MSGLADWQVAKPYEAPIPQILFPILAFILLLLGFITTSTFSVIKAKTSLIQEISSAIPASLLLGFGTLFLFMAVGIYV</sequence>
<dbReference type="InterPro" id="IPR007915">
    <property type="entry name" value="TMEM258/Ost5"/>
</dbReference>
<accession>A0A2I1GSK0</accession>
<keyword evidence="5 6" id="KW-0472">Membrane</keyword>
<comment type="subcellular location">
    <subcellularLocation>
        <location evidence="1 6">Membrane</location>
        <topology evidence="1 6">Multi-pass membrane protein</topology>
    </subcellularLocation>
</comment>
<evidence type="ECO:0000256" key="2">
    <source>
        <dbReference type="ARBA" id="ARBA00009825"/>
    </source>
</evidence>
<dbReference type="Pfam" id="PF05251">
    <property type="entry name" value="Ost5"/>
    <property type="match status" value="1"/>
</dbReference>
<keyword evidence="4 6" id="KW-1133">Transmembrane helix</keyword>
<evidence type="ECO:0000256" key="5">
    <source>
        <dbReference type="ARBA" id="ARBA00023136"/>
    </source>
</evidence>
<evidence type="ECO:0000256" key="4">
    <source>
        <dbReference type="ARBA" id="ARBA00022989"/>
    </source>
</evidence>
<evidence type="ECO:0000256" key="3">
    <source>
        <dbReference type="ARBA" id="ARBA00022692"/>
    </source>
</evidence>